<dbReference type="CDD" id="cd14686">
    <property type="entry name" value="bZIP"/>
    <property type="match status" value="1"/>
</dbReference>
<comment type="similarity">
    <text evidence="2">Belongs to the bZIP family.</text>
</comment>
<evidence type="ECO:0000256" key="1">
    <source>
        <dbReference type="ARBA" id="ARBA00004123"/>
    </source>
</evidence>
<feature type="compositionally biased region" description="Low complexity" evidence="9">
    <location>
        <begin position="421"/>
        <end position="442"/>
    </location>
</feature>
<accession>A0A1Y1XN15</accession>
<feature type="region of interest" description="Disordered" evidence="9">
    <location>
        <begin position="405"/>
        <end position="460"/>
    </location>
</feature>
<name>A0A1Y1XN15_9FUNG</name>
<feature type="domain" description="BZIP" evidence="10">
    <location>
        <begin position="565"/>
        <end position="628"/>
    </location>
</feature>
<feature type="compositionally biased region" description="Low complexity" evidence="9">
    <location>
        <begin position="1007"/>
        <end position="1019"/>
    </location>
</feature>
<organism evidence="11 12">
    <name type="scientific">Anaeromyces robustus</name>
    <dbReference type="NCBI Taxonomy" id="1754192"/>
    <lineage>
        <taxon>Eukaryota</taxon>
        <taxon>Fungi</taxon>
        <taxon>Fungi incertae sedis</taxon>
        <taxon>Chytridiomycota</taxon>
        <taxon>Chytridiomycota incertae sedis</taxon>
        <taxon>Neocallimastigomycetes</taxon>
        <taxon>Neocallimastigales</taxon>
        <taxon>Neocallimastigaceae</taxon>
        <taxon>Anaeromyces</taxon>
    </lineage>
</organism>
<evidence type="ECO:0000256" key="6">
    <source>
        <dbReference type="ARBA" id="ARBA00023230"/>
    </source>
</evidence>
<keyword evidence="8" id="KW-0175">Coiled coil</keyword>
<dbReference type="PROSITE" id="PS50217">
    <property type="entry name" value="BZIP"/>
    <property type="match status" value="1"/>
</dbReference>
<dbReference type="SUPFAM" id="SSF57959">
    <property type="entry name" value="Leucine zipper domain"/>
    <property type="match status" value="1"/>
</dbReference>
<dbReference type="GO" id="GO:0006986">
    <property type="term" value="P:response to unfolded protein"/>
    <property type="evidence" value="ECO:0007669"/>
    <property type="project" value="UniProtKB-KW"/>
</dbReference>
<dbReference type="GO" id="GO:0045944">
    <property type="term" value="P:positive regulation of transcription by RNA polymerase II"/>
    <property type="evidence" value="ECO:0007669"/>
    <property type="project" value="InterPro"/>
</dbReference>
<feature type="compositionally biased region" description="Basic residues" evidence="9">
    <location>
        <begin position="408"/>
        <end position="418"/>
    </location>
</feature>
<dbReference type="SMART" id="SM00338">
    <property type="entry name" value="BRLZ"/>
    <property type="match status" value="1"/>
</dbReference>
<feature type="compositionally biased region" description="Polar residues" evidence="9">
    <location>
        <begin position="1030"/>
        <end position="1046"/>
    </location>
</feature>
<comment type="subcellular location">
    <subcellularLocation>
        <location evidence="1">Nucleus</location>
    </subcellularLocation>
</comment>
<evidence type="ECO:0000313" key="11">
    <source>
        <dbReference type="EMBL" id="ORX87150.1"/>
    </source>
</evidence>
<dbReference type="Gene3D" id="1.20.5.170">
    <property type="match status" value="1"/>
</dbReference>
<keyword evidence="6" id="KW-0834">Unfolded protein response</keyword>
<keyword evidence="4" id="KW-0238">DNA-binding</keyword>
<feature type="coiled-coil region" evidence="8">
    <location>
        <begin position="583"/>
        <end position="631"/>
    </location>
</feature>
<keyword evidence="5" id="KW-0804">Transcription</keyword>
<dbReference type="AlphaFoldDB" id="A0A1Y1XN15"/>
<feature type="region of interest" description="Disordered" evidence="9">
    <location>
        <begin position="307"/>
        <end position="344"/>
    </location>
</feature>
<keyword evidence="12" id="KW-1185">Reference proteome</keyword>
<feature type="compositionally biased region" description="Basic residues" evidence="9">
    <location>
        <begin position="819"/>
        <end position="845"/>
    </location>
</feature>
<feature type="region of interest" description="Disordered" evidence="9">
    <location>
        <begin position="785"/>
        <end position="845"/>
    </location>
</feature>
<evidence type="ECO:0000256" key="4">
    <source>
        <dbReference type="ARBA" id="ARBA00023125"/>
    </source>
</evidence>
<dbReference type="EMBL" id="MCFG01000012">
    <property type="protein sequence ID" value="ORX87150.1"/>
    <property type="molecule type" value="Genomic_DNA"/>
</dbReference>
<evidence type="ECO:0000256" key="5">
    <source>
        <dbReference type="ARBA" id="ARBA00023163"/>
    </source>
</evidence>
<dbReference type="InterPro" id="IPR044280">
    <property type="entry name" value="Hac1/HY5"/>
</dbReference>
<feature type="region of interest" description="Disordered" evidence="9">
    <location>
        <begin position="531"/>
        <end position="559"/>
    </location>
</feature>
<evidence type="ECO:0000313" key="12">
    <source>
        <dbReference type="Proteomes" id="UP000193944"/>
    </source>
</evidence>
<feature type="region of interest" description="Disordered" evidence="9">
    <location>
        <begin position="1001"/>
        <end position="1046"/>
    </location>
</feature>
<dbReference type="PANTHER" id="PTHR46714:SF6">
    <property type="entry name" value="TRANSCRIPTIONAL ACTIVATOR HAC1"/>
    <property type="match status" value="1"/>
</dbReference>
<dbReference type="STRING" id="1754192.A0A1Y1XN15"/>
<feature type="compositionally biased region" description="Acidic residues" evidence="9">
    <location>
        <begin position="795"/>
        <end position="808"/>
    </location>
</feature>
<evidence type="ECO:0000256" key="7">
    <source>
        <dbReference type="ARBA" id="ARBA00023242"/>
    </source>
</evidence>
<protein>
    <recommendedName>
        <fullName evidence="10">BZIP domain-containing protein</fullName>
    </recommendedName>
</protein>
<gene>
    <name evidence="11" type="ORF">BCR32DRAFT_289547</name>
</gene>
<dbReference type="OrthoDB" id="674948at2759"/>
<keyword evidence="7" id="KW-0539">Nucleus</keyword>
<dbReference type="GO" id="GO:0005634">
    <property type="term" value="C:nucleus"/>
    <property type="evidence" value="ECO:0007669"/>
    <property type="project" value="UniProtKB-SubCell"/>
</dbReference>
<keyword evidence="3" id="KW-0805">Transcription regulation</keyword>
<evidence type="ECO:0000259" key="10">
    <source>
        <dbReference type="PROSITE" id="PS50217"/>
    </source>
</evidence>
<comment type="caution">
    <text evidence="11">The sequence shown here is derived from an EMBL/GenBank/DDBJ whole genome shotgun (WGS) entry which is preliminary data.</text>
</comment>
<evidence type="ECO:0000256" key="8">
    <source>
        <dbReference type="SAM" id="Coils"/>
    </source>
</evidence>
<dbReference type="GO" id="GO:0003677">
    <property type="term" value="F:DNA binding"/>
    <property type="evidence" value="ECO:0007669"/>
    <property type="project" value="UniProtKB-KW"/>
</dbReference>
<reference evidence="11 12" key="1">
    <citation type="submission" date="2016-08" db="EMBL/GenBank/DDBJ databases">
        <title>A Parts List for Fungal Cellulosomes Revealed by Comparative Genomics.</title>
        <authorList>
            <consortium name="DOE Joint Genome Institute"/>
            <person name="Haitjema C.H."/>
            <person name="Gilmore S.P."/>
            <person name="Henske J.K."/>
            <person name="Solomon K.V."/>
            <person name="De Groot R."/>
            <person name="Kuo A."/>
            <person name="Mondo S.J."/>
            <person name="Salamov A.A."/>
            <person name="Labutti K."/>
            <person name="Zhao Z."/>
            <person name="Chiniquy J."/>
            <person name="Barry K."/>
            <person name="Brewer H.M."/>
            <person name="Purvine S.O."/>
            <person name="Wright A.T."/>
            <person name="Boxma B."/>
            <person name="Van Alen T."/>
            <person name="Hackstein J.H."/>
            <person name="Baker S.E."/>
            <person name="Grigoriev I.V."/>
            <person name="O'Malley M.A."/>
        </authorList>
    </citation>
    <scope>NUCLEOTIDE SEQUENCE [LARGE SCALE GENOMIC DNA]</scope>
    <source>
        <strain evidence="11 12">S4</strain>
    </source>
</reference>
<dbReference type="Proteomes" id="UP000193944">
    <property type="component" value="Unassembled WGS sequence"/>
</dbReference>
<sequence length="1094" mass="121516">MAESMQNDDLLSYINEELITNSSTNAKNEFDEELYSSYIKSENNKNENSTLSLTEKNKIELAQATIYNSITNNTYNQGLPLSPPQDDANSPNNEIYLNSQNISPNSISVSNSPSMELEALSPSSIGSEVNDVNNIKNEEQSLMNLTQLYQNSGIITTDGLINPSLLANQEFINNNVLINAMCADDTNKSQLFQVLPNTNISIPSTTYLNDPLSSINLTLPTNTNIPVTLNSNLTLPTVTVPSNTLEFAVQSNALNLDNTLATTDGLDINTLQSLTPLAMNGPLSLTNPSTINPSTIINSVSNVAATSSPSTISTTSSTTIKPTTTTTTATTSSTTTSNPPLSATLDLTSLKSSVNETLELTKKLSQANKNNSNNSIINNKDGKSNVIDVTDILKSDVAASCLNLLKGSKGKPGRKKKCLQNPSDTNSTTTSTSTSTTPSTTTGNDIKPFPYLKSLNPKTTLNNNNTNGTTGTTNVNILPAQSVKFPIIKPKLNTVSTNDNHTPILPLAPSAAKPNTINCFNNPLLTKTSTTKPLNPSLLRNTPILPNGSTDKSNNNNNSTIKTAYQKRQERLLKNREAAHLSRKRKREQLHMLETHAQELIAENQTLKLKVIELEQLNEKLVKENELLKMKINVKKEITNESEAVNDLNMNVNNEMPSDIYNLYIKPEALTNNSASTNSTAAQNNNNNKSKEIGIVFMVILLSFSLFTFPLSIFTVKNNTEVGNSIISTFMNKLSDFSLASIPSENTGKILSSSYEQENQYLLDSGHYEIADIDHHQGELELRSVSKRRRNNDENNIDMDLEDDEEEEKEKGQLTQFNKKSRKMKNTRSNHKSKQKHNTTRRNIKKNYEYTTYSELSSLMSVFHPNNVDLDKESLKQMSLLRHWIVEGFCSVHENHTYAKNSSIVKDIVKVHDNKGENGEGSTDLTVKKNGNSYYDSSKSYSKEIPWNMKQFIRFYPDTTYFYSPKLVQLFPLSPTEIMEPSIPFINNLQPNDTIVSANNTEETRVSPSSSRFNSSTSSYYGKKNEERQMNNQDNQTGTKSENQNNENVYQLPFSNKPKMAIITNIESDDINEESNSYLMIDFEIKGARLIENE</sequence>
<proteinExistence type="inferred from homology"/>
<dbReference type="InterPro" id="IPR004827">
    <property type="entry name" value="bZIP"/>
</dbReference>
<evidence type="ECO:0000256" key="2">
    <source>
        <dbReference type="ARBA" id="ARBA00007163"/>
    </source>
</evidence>
<dbReference type="PANTHER" id="PTHR46714">
    <property type="entry name" value="TRANSCRIPTIONAL ACTIVATOR HAC1"/>
    <property type="match status" value="1"/>
</dbReference>
<reference evidence="11 12" key="2">
    <citation type="submission" date="2016-08" db="EMBL/GenBank/DDBJ databases">
        <title>Pervasive Adenine N6-methylation of Active Genes in Fungi.</title>
        <authorList>
            <consortium name="DOE Joint Genome Institute"/>
            <person name="Mondo S.J."/>
            <person name="Dannebaum R.O."/>
            <person name="Kuo R.C."/>
            <person name="Labutti K."/>
            <person name="Haridas S."/>
            <person name="Kuo A."/>
            <person name="Salamov A."/>
            <person name="Ahrendt S.R."/>
            <person name="Lipzen A."/>
            <person name="Sullivan W."/>
            <person name="Andreopoulos W.B."/>
            <person name="Clum A."/>
            <person name="Lindquist E."/>
            <person name="Daum C."/>
            <person name="Ramamoorthy G.K."/>
            <person name="Gryganskyi A."/>
            <person name="Culley D."/>
            <person name="Magnuson J.K."/>
            <person name="James T.Y."/>
            <person name="O'Malley M.A."/>
            <person name="Stajich J.E."/>
            <person name="Spatafora J.W."/>
            <person name="Visel A."/>
            <person name="Grigoriev I.V."/>
        </authorList>
    </citation>
    <scope>NUCLEOTIDE SEQUENCE [LARGE SCALE GENOMIC DNA]</scope>
    <source>
        <strain evidence="11 12">S4</strain>
    </source>
</reference>
<evidence type="ECO:0000256" key="9">
    <source>
        <dbReference type="SAM" id="MobiDB-lite"/>
    </source>
</evidence>
<evidence type="ECO:0000256" key="3">
    <source>
        <dbReference type="ARBA" id="ARBA00023015"/>
    </source>
</evidence>
<dbReference type="Pfam" id="PF00170">
    <property type="entry name" value="bZIP_1"/>
    <property type="match status" value="1"/>
</dbReference>
<dbReference type="InterPro" id="IPR046347">
    <property type="entry name" value="bZIP_sf"/>
</dbReference>
<dbReference type="GO" id="GO:0000981">
    <property type="term" value="F:DNA-binding transcription factor activity, RNA polymerase II-specific"/>
    <property type="evidence" value="ECO:0007669"/>
    <property type="project" value="InterPro"/>
</dbReference>